<organism evidence="1">
    <name type="scientific">Lepeophtheirus salmonis</name>
    <name type="common">Salmon louse</name>
    <name type="synonym">Caligus salmonis</name>
    <dbReference type="NCBI Taxonomy" id="72036"/>
    <lineage>
        <taxon>Eukaryota</taxon>
        <taxon>Metazoa</taxon>
        <taxon>Ecdysozoa</taxon>
        <taxon>Arthropoda</taxon>
        <taxon>Crustacea</taxon>
        <taxon>Multicrustacea</taxon>
        <taxon>Hexanauplia</taxon>
        <taxon>Copepoda</taxon>
        <taxon>Siphonostomatoida</taxon>
        <taxon>Caligidae</taxon>
        <taxon>Lepeophtheirus</taxon>
    </lineage>
</organism>
<name>A0A0K2U985_LEPSM</name>
<dbReference type="AlphaFoldDB" id="A0A0K2U985"/>
<protein>
    <submittedName>
        <fullName evidence="1">Uncharacterized protein</fullName>
    </submittedName>
</protein>
<accession>A0A0K2U985</accession>
<proteinExistence type="predicted"/>
<evidence type="ECO:0000313" key="1">
    <source>
        <dbReference type="EMBL" id="CDW34789.1"/>
    </source>
</evidence>
<sequence length="49" mass="5596">LLPKFFLYTGLDLSQLTLVFTSFPTLSELQIANLIICDDNLAFLLPKFF</sequence>
<dbReference type="EMBL" id="HACA01017428">
    <property type="protein sequence ID" value="CDW34789.1"/>
    <property type="molecule type" value="Transcribed_RNA"/>
</dbReference>
<reference evidence="1" key="1">
    <citation type="submission" date="2014-05" db="EMBL/GenBank/DDBJ databases">
        <authorList>
            <person name="Chronopoulou M."/>
        </authorList>
    </citation>
    <scope>NUCLEOTIDE SEQUENCE</scope>
    <source>
        <tissue evidence="1">Whole organism</tissue>
    </source>
</reference>
<feature type="non-terminal residue" evidence="1">
    <location>
        <position position="1"/>
    </location>
</feature>